<gene>
    <name evidence="1" type="ORF">AVEN_106021_1</name>
</gene>
<organism evidence="1 2">
    <name type="scientific">Araneus ventricosus</name>
    <name type="common">Orbweaver spider</name>
    <name type="synonym">Epeira ventricosa</name>
    <dbReference type="NCBI Taxonomy" id="182803"/>
    <lineage>
        <taxon>Eukaryota</taxon>
        <taxon>Metazoa</taxon>
        <taxon>Ecdysozoa</taxon>
        <taxon>Arthropoda</taxon>
        <taxon>Chelicerata</taxon>
        <taxon>Arachnida</taxon>
        <taxon>Araneae</taxon>
        <taxon>Araneomorphae</taxon>
        <taxon>Entelegynae</taxon>
        <taxon>Araneoidea</taxon>
        <taxon>Araneidae</taxon>
        <taxon>Araneus</taxon>
    </lineage>
</organism>
<dbReference type="Proteomes" id="UP000499080">
    <property type="component" value="Unassembled WGS sequence"/>
</dbReference>
<evidence type="ECO:0000313" key="2">
    <source>
        <dbReference type="Proteomes" id="UP000499080"/>
    </source>
</evidence>
<accession>A0A4Y2X2Y1</accession>
<evidence type="ECO:0000313" key="1">
    <source>
        <dbReference type="EMBL" id="GBO42457.1"/>
    </source>
</evidence>
<protein>
    <submittedName>
        <fullName evidence="1">Uncharacterized protein</fullName>
    </submittedName>
</protein>
<name>A0A4Y2X2Y1_ARAVE</name>
<reference evidence="1 2" key="1">
    <citation type="journal article" date="2019" name="Sci. Rep.">
        <title>Orb-weaving spider Araneus ventricosus genome elucidates the spidroin gene catalogue.</title>
        <authorList>
            <person name="Kono N."/>
            <person name="Nakamura H."/>
            <person name="Ohtoshi R."/>
            <person name="Moran D.A.P."/>
            <person name="Shinohara A."/>
            <person name="Yoshida Y."/>
            <person name="Fujiwara M."/>
            <person name="Mori M."/>
            <person name="Tomita M."/>
            <person name="Arakawa K."/>
        </authorList>
    </citation>
    <scope>NUCLEOTIDE SEQUENCE [LARGE SCALE GENOMIC DNA]</scope>
</reference>
<proteinExistence type="predicted"/>
<sequence>MHGRRLATPPPLMGELFTTIKLCSHGVWLGKPRVAYRFVLVECGRWNYDQSRRSDGAWLGKSLDSARVNVCTDAVWSLSLSLMCELLTAITREAIDALTSPQATSIFPVPTMAITRTTDGTCGKTGCRNSV</sequence>
<comment type="caution">
    <text evidence="1">The sequence shown here is derived from an EMBL/GenBank/DDBJ whole genome shotgun (WGS) entry which is preliminary data.</text>
</comment>
<keyword evidence="2" id="KW-1185">Reference proteome</keyword>
<dbReference type="EMBL" id="BGPR01068548">
    <property type="protein sequence ID" value="GBO42457.1"/>
    <property type="molecule type" value="Genomic_DNA"/>
</dbReference>
<dbReference type="AlphaFoldDB" id="A0A4Y2X2Y1"/>